<sequence>MQKNRERNGKVTEVNKAKEYLLQVSRAEHRIKRLKEEILTLQELVTSTSAISQGERVISSTSQDKMADTICTIEEKIEEWNIEVRTLVEVRAEVMAVISKVSNEVCREILYKRYCQSKKWEEIAIEMDMSYRHTTRLHGMGLQEIEKLMNVSLNVPMNIDYH</sequence>
<evidence type="ECO:0000256" key="1">
    <source>
        <dbReference type="SAM" id="Coils"/>
    </source>
</evidence>
<evidence type="ECO:0000313" key="4">
    <source>
        <dbReference type="Proteomes" id="UP000283314"/>
    </source>
</evidence>
<keyword evidence="1" id="KW-0175">Coiled coil</keyword>
<evidence type="ECO:0008006" key="6">
    <source>
        <dbReference type="Google" id="ProtNLM"/>
    </source>
</evidence>
<dbReference type="EMBL" id="QROT01000009">
    <property type="protein sequence ID" value="RHL43273.1"/>
    <property type="molecule type" value="Genomic_DNA"/>
</dbReference>
<dbReference type="Proteomes" id="UP000284598">
    <property type="component" value="Unassembled WGS sequence"/>
</dbReference>
<proteinExistence type="predicted"/>
<dbReference type="EMBL" id="QSFO01000007">
    <property type="protein sequence ID" value="RHA54488.1"/>
    <property type="molecule type" value="Genomic_DNA"/>
</dbReference>
<dbReference type="AlphaFoldDB" id="A0A415L417"/>
<accession>A0A415L417</accession>
<dbReference type="RefSeq" id="WP_118025339.1">
    <property type="nucleotide sequence ID" value="NZ_CABJDQ010000009.1"/>
</dbReference>
<evidence type="ECO:0000313" key="2">
    <source>
        <dbReference type="EMBL" id="RHA54488.1"/>
    </source>
</evidence>
<reference evidence="4 5" key="1">
    <citation type="submission" date="2018-08" db="EMBL/GenBank/DDBJ databases">
        <title>A genome reference for cultivated species of the human gut microbiota.</title>
        <authorList>
            <person name="Zou Y."/>
            <person name="Xue W."/>
            <person name="Luo G."/>
        </authorList>
    </citation>
    <scope>NUCLEOTIDE SEQUENCE [LARGE SCALE GENOMIC DNA]</scope>
    <source>
        <strain evidence="3 4">AF37-4</strain>
        <strain evidence="2 5">AM43-2</strain>
    </source>
</reference>
<name>A0A415L417_9FIRM</name>
<dbReference type="Proteomes" id="UP000283314">
    <property type="component" value="Unassembled WGS sequence"/>
</dbReference>
<dbReference type="GeneID" id="66467887"/>
<organism evidence="3 4">
    <name type="scientific">Eubacterium ventriosum</name>
    <dbReference type="NCBI Taxonomy" id="39496"/>
    <lineage>
        <taxon>Bacteria</taxon>
        <taxon>Bacillati</taxon>
        <taxon>Bacillota</taxon>
        <taxon>Clostridia</taxon>
        <taxon>Eubacteriales</taxon>
        <taxon>Eubacteriaceae</taxon>
        <taxon>Eubacterium</taxon>
    </lineage>
</organism>
<gene>
    <name evidence="3" type="ORF">DW018_11600</name>
    <name evidence="2" type="ORF">DW929_07340</name>
</gene>
<evidence type="ECO:0000313" key="3">
    <source>
        <dbReference type="EMBL" id="RHL43273.1"/>
    </source>
</evidence>
<evidence type="ECO:0000313" key="5">
    <source>
        <dbReference type="Proteomes" id="UP000284598"/>
    </source>
</evidence>
<feature type="coiled-coil region" evidence="1">
    <location>
        <begin position="17"/>
        <end position="44"/>
    </location>
</feature>
<comment type="caution">
    <text evidence="3">The sequence shown here is derived from an EMBL/GenBank/DDBJ whole genome shotgun (WGS) entry which is preliminary data.</text>
</comment>
<protein>
    <recommendedName>
        <fullName evidence="6">DUF1492 domain-containing protein</fullName>
    </recommendedName>
</protein>